<organism evidence="2 3">
    <name type="scientific">bacterium (Candidatus Blackallbacteria) CG17_big_fil_post_rev_8_21_14_2_50_48_46</name>
    <dbReference type="NCBI Taxonomy" id="2014261"/>
    <lineage>
        <taxon>Bacteria</taxon>
        <taxon>Candidatus Blackallbacteria</taxon>
    </lineage>
</organism>
<dbReference type="AlphaFoldDB" id="A0A2M7GB18"/>
<dbReference type="InterPro" id="IPR046865">
    <property type="entry name" value="FapA_b_solenoid"/>
</dbReference>
<proteinExistence type="predicted"/>
<reference evidence="2 3" key="1">
    <citation type="submission" date="2017-09" db="EMBL/GenBank/DDBJ databases">
        <title>Depth-based differentiation of microbial function through sediment-hosted aquifers and enrichment of novel symbionts in the deep terrestrial subsurface.</title>
        <authorList>
            <person name="Probst A.J."/>
            <person name="Ladd B."/>
            <person name="Jarett J.K."/>
            <person name="Geller-Mcgrath D.E."/>
            <person name="Sieber C.M."/>
            <person name="Emerson J.B."/>
            <person name="Anantharaman K."/>
            <person name="Thomas B.C."/>
            <person name="Malmstrom R."/>
            <person name="Stieglmeier M."/>
            <person name="Klingl A."/>
            <person name="Woyke T."/>
            <person name="Ryan C.M."/>
            <person name="Banfield J.F."/>
        </authorList>
    </citation>
    <scope>NUCLEOTIDE SEQUENCE [LARGE SCALE GENOMIC DNA]</scope>
    <source>
        <strain evidence="2">CG17_big_fil_post_rev_8_21_14_2_50_48_46</strain>
    </source>
</reference>
<protein>
    <recommendedName>
        <fullName evidence="1">Flagellar Assembly Protein A N-terminal region domain-containing protein</fullName>
    </recommendedName>
</protein>
<dbReference type="EMBL" id="PFFQ01000004">
    <property type="protein sequence ID" value="PIW19379.1"/>
    <property type="molecule type" value="Genomic_DNA"/>
</dbReference>
<evidence type="ECO:0000313" key="2">
    <source>
        <dbReference type="EMBL" id="PIW19379.1"/>
    </source>
</evidence>
<feature type="domain" description="Flagellar Assembly Protein A N-terminal region" evidence="1">
    <location>
        <begin position="18"/>
        <end position="186"/>
    </location>
</feature>
<evidence type="ECO:0000259" key="1">
    <source>
        <dbReference type="Pfam" id="PF20250"/>
    </source>
</evidence>
<dbReference type="Pfam" id="PF03961">
    <property type="entry name" value="FapA"/>
    <property type="match status" value="1"/>
</dbReference>
<evidence type="ECO:0000313" key="3">
    <source>
        <dbReference type="Proteomes" id="UP000231019"/>
    </source>
</evidence>
<dbReference type="PANTHER" id="PTHR38032:SF1">
    <property type="entry name" value="RNA-BINDING PROTEIN KHPB N-TERMINAL DOMAIN-CONTAINING PROTEIN"/>
    <property type="match status" value="1"/>
</dbReference>
<name>A0A2M7GB18_9BACT</name>
<dbReference type="InterPro" id="IPR005646">
    <property type="entry name" value="FapA"/>
</dbReference>
<comment type="caution">
    <text evidence="2">The sequence shown here is derived from an EMBL/GenBank/DDBJ whole genome shotgun (WGS) entry which is preliminary data.</text>
</comment>
<sequence>MKYQFHLTFPRSSGRYLMEAFFSIQPLQGFGEEGYELSHKSIISFLKQNGIVYGIQEKTIAKIIQEKTAKQELIALGVYPERGQDVYFEKLLDASENNFEKLLEVYDGHKETWFWPEFKKILISANTPLLRKYPPTLGSPGMSIRGELVSGLSGYDKSFPKLKNVKVSEEDKNLLVSTVEGYPVFNLPHSIVMQPIFVLERDITESHYYQGIVAVNGSVKDLIRLGAEGDIIVKGTVDAAVLISGGHILIGQGIKGKDTAILKASKSIRTGFAEHCTLEADYSIYAHDLIQSYSVALDAVHAENIIGGITRATGVVQASWIGSAGLNTQLAVGLNPYLEDKINLILRQIKAIDQHLAEIRNQISELVLKEKKGPDDIMLRHLRGRIPRFEFQLLSLQARLETLKKFQTEQALSEIKSLKRIHSGTELFMGEFEYYVEKNVNKPIVYKAGKYGVVSALAEA</sequence>
<dbReference type="Proteomes" id="UP000231019">
    <property type="component" value="Unassembled WGS sequence"/>
</dbReference>
<dbReference type="Pfam" id="PF20250">
    <property type="entry name" value="FapA_N"/>
    <property type="match status" value="1"/>
</dbReference>
<dbReference type="InterPro" id="IPR046866">
    <property type="entry name" value="FapA_N"/>
</dbReference>
<dbReference type="PANTHER" id="PTHR38032">
    <property type="entry name" value="POLYMERASE-RELATED"/>
    <property type="match status" value="1"/>
</dbReference>
<accession>A0A2M7GB18</accession>
<gene>
    <name evidence="2" type="ORF">COW36_00645</name>
</gene>